<keyword evidence="2" id="KW-1185">Reference proteome</keyword>
<comment type="caution">
    <text evidence="1">The sequence shown here is derived from an EMBL/GenBank/DDBJ whole genome shotgun (WGS) entry which is preliminary data.</text>
</comment>
<dbReference type="RefSeq" id="WP_070792449.1">
    <property type="nucleotide sequence ID" value="NZ_MKIR01000021.1"/>
</dbReference>
<dbReference type="OrthoDB" id="2365655at2"/>
<protein>
    <submittedName>
        <fullName evidence="1">Uncharacterized protein</fullName>
    </submittedName>
</protein>
<proteinExistence type="predicted"/>
<name>A0A1E8GLJ3_9LACT</name>
<dbReference type="EMBL" id="MKIR01000021">
    <property type="protein sequence ID" value="OFI49119.1"/>
    <property type="molecule type" value="Genomic_DNA"/>
</dbReference>
<reference evidence="2" key="1">
    <citation type="submission" date="2016-09" db="EMBL/GenBank/DDBJ databases">
        <title>Draft genome sequence of a novel species of the family Streptococcaceae isolated from flowers.</title>
        <authorList>
            <person name="Chuah L.-O."/>
            <person name="Yap K.-P."/>
            <person name="Thong K.L."/>
            <person name="Liong M.T."/>
            <person name="Ahmad R."/>
            <person name="Rusul G."/>
        </authorList>
    </citation>
    <scope>NUCLEOTIDE SEQUENCE [LARGE SCALE GENOMIC DNA]</scope>
    <source>
        <strain evidence="2">DF1</strain>
    </source>
</reference>
<dbReference type="STRING" id="1859473.BG261_04400"/>
<dbReference type="Proteomes" id="UP000178622">
    <property type="component" value="Unassembled WGS sequence"/>
</dbReference>
<gene>
    <name evidence="1" type="ORF">BG261_04400</name>
</gene>
<evidence type="ECO:0000313" key="2">
    <source>
        <dbReference type="Proteomes" id="UP000178622"/>
    </source>
</evidence>
<dbReference type="AlphaFoldDB" id="A0A1E8GLJ3"/>
<accession>A0A1E8GLJ3</accession>
<sequence>MKKIFDETYESDGVTSRNVWVSELPLLKKIEYGKIVDLNDPEKQDSILSVIKEVLAEEDSADEYNFYFYSDQTTKDALDENIRPSLMVQISEGTVFSHINMSDYDFAVNLQNLLDASMNLEEKIEEIL</sequence>
<evidence type="ECO:0000313" key="1">
    <source>
        <dbReference type="EMBL" id="OFI49119.1"/>
    </source>
</evidence>
<organism evidence="1 2">
    <name type="scientific">Floricoccus tropicus</name>
    <dbReference type="NCBI Taxonomy" id="1859473"/>
    <lineage>
        <taxon>Bacteria</taxon>
        <taxon>Bacillati</taxon>
        <taxon>Bacillota</taxon>
        <taxon>Bacilli</taxon>
        <taxon>Lactobacillales</taxon>
        <taxon>Streptococcaceae</taxon>
        <taxon>Floricoccus</taxon>
    </lineage>
</organism>